<dbReference type="EMBL" id="ML977337">
    <property type="protein sequence ID" value="KAF2110666.1"/>
    <property type="molecule type" value="Genomic_DNA"/>
</dbReference>
<evidence type="ECO:0000313" key="2">
    <source>
        <dbReference type="Proteomes" id="UP000799770"/>
    </source>
</evidence>
<protein>
    <recommendedName>
        <fullName evidence="3">Caspase domain-containing protein</fullName>
    </recommendedName>
</protein>
<sequence length="289" mass="32726">MDLDPYPPGFPPPPPPPTEYLSIRVLILEWDRNDPELQVEWEIAELERIFKDIFDFDVRRVKMRSGNPEGDLSIAINTINAEDIRDPSLLIMFYTGHGVETWSSENARFEVILARDRNSPIHANWSSTVLTSYREAHGDVLLIFDCCFAGNLLHCLQDTAVPFFNGARNVQAIVAAKAQNYAWKAFEGALTRLLIEALQSLSRATFSPAELFARIDQSKMRSEPYHYVVKGKSDTRIGRLDPALANARDSQKYGEDIGYLEPEMKVLNDDIRNGAEASRSLARYTNSIM</sequence>
<dbReference type="AlphaFoldDB" id="A0A6A5YUI6"/>
<organism evidence="1 2">
    <name type="scientific">Lophiotrema nucula</name>
    <dbReference type="NCBI Taxonomy" id="690887"/>
    <lineage>
        <taxon>Eukaryota</taxon>
        <taxon>Fungi</taxon>
        <taxon>Dikarya</taxon>
        <taxon>Ascomycota</taxon>
        <taxon>Pezizomycotina</taxon>
        <taxon>Dothideomycetes</taxon>
        <taxon>Pleosporomycetidae</taxon>
        <taxon>Pleosporales</taxon>
        <taxon>Lophiotremataceae</taxon>
        <taxon>Lophiotrema</taxon>
    </lineage>
</organism>
<proteinExistence type="predicted"/>
<gene>
    <name evidence="1" type="ORF">BDV96DRAFT_650775</name>
</gene>
<evidence type="ECO:0000313" key="1">
    <source>
        <dbReference type="EMBL" id="KAF2110666.1"/>
    </source>
</evidence>
<reference evidence="1" key="1">
    <citation type="journal article" date="2020" name="Stud. Mycol.">
        <title>101 Dothideomycetes genomes: a test case for predicting lifestyles and emergence of pathogens.</title>
        <authorList>
            <person name="Haridas S."/>
            <person name="Albert R."/>
            <person name="Binder M."/>
            <person name="Bloem J."/>
            <person name="Labutti K."/>
            <person name="Salamov A."/>
            <person name="Andreopoulos B."/>
            <person name="Baker S."/>
            <person name="Barry K."/>
            <person name="Bills G."/>
            <person name="Bluhm B."/>
            <person name="Cannon C."/>
            <person name="Castanera R."/>
            <person name="Culley D."/>
            <person name="Daum C."/>
            <person name="Ezra D."/>
            <person name="Gonzalez J."/>
            <person name="Henrissat B."/>
            <person name="Kuo A."/>
            <person name="Liang C."/>
            <person name="Lipzen A."/>
            <person name="Lutzoni F."/>
            <person name="Magnuson J."/>
            <person name="Mondo S."/>
            <person name="Nolan M."/>
            <person name="Ohm R."/>
            <person name="Pangilinan J."/>
            <person name="Park H.-J."/>
            <person name="Ramirez L."/>
            <person name="Alfaro M."/>
            <person name="Sun H."/>
            <person name="Tritt A."/>
            <person name="Yoshinaga Y."/>
            <person name="Zwiers L.-H."/>
            <person name="Turgeon B."/>
            <person name="Goodwin S."/>
            <person name="Spatafora J."/>
            <person name="Crous P."/>
            <person name="Grigoriev I."/>
        </authorList>
    </citation>
    <scope>NUCLEOTIDE SEQUENCE</scope>
    <source>
        <strain evidence="1">CBS 627.86</strain>
    </source>
</reference>
<accession>A0A6A5YUI6</accession>
<keyword evidence="2" id="KW-1185">Reference proteome</keyword>
<dbReference type="Gene3D" id="3.40.50.1460">
    <property type="match status" value="1"/>
</dbReference>
<dbReference type="Proteomes" id="UP000799770">
    <property type="component" value="Unassembled WGS sequence"/>
</dbReference>
<dbReference type="OrthoDB" id="4760831at2759"/>
<evidence type="ECO:0008006" key="3">
    <source>
        <dbReference type="Google" id="ProtNLM"/>
    </source>
</evidence>
<name>A0A6A5YUI6_9PLEO</name>